<feature type="modified residue" description="4-aspartylphosphate" evidence="6">
    <location>
        <position position="57"/>
    </location>
</feature>
<keyword evidence="3" id="KW-0805">Transcription regulation</keyword>
<evidence type="ECO:0000256" key="3">
    <source>
        <dbReference type="ARBA" id="ARBA00023015"/>
    </source>
</evidence>
<dbReference type="GO" id="GO:0005829">
    <property type="term" value="C:cytosol"/>
    <property type="evidence" value="ECO:0007669"/>
    <property type="project" value="TreeGrafter"/>
</dbReference>
<dbReference type="CDD" id="cd17574">
    <property type="entry name" value="REC_OmpR"/>
    <property type="match status" value="1"/>
</dbReference>
<dbReference type="AlphaFoldDB" id="A0A2M7TG34"/>
<protein>
    <submittedName>
        <fullName evidence="8">Response regulator</fullName>
    </submittedName>
</protein>
<name>A0A2M7TG34_UNCKA</name>
<dbReference type="Pfam" id="PF00072">
    <property type="entry name" value="Response_reg"/>
    <property type="match status" value="1"/>
</dbReference>
<keyword evidence="5" id="KW-0804">Transcription</keyword>
<evidence type="ECO:0000256" key="1">
    <source>
        <dbReference type="ARBA" id="ARBA00022553"/>
    </source>
</evidence>
<dbReference type="GO" id="GO:0000156">
    <property type="term" value="F:phosphorelay response regulator activity"/>
    <property type="evidence" value="ECO:0007669"/>
    <property type="project" value="TreeGrafter"/>
</dbReference>
<organism evidence="8 9">
    <name type="scientific">candidate division WWE3 bacterium CG_4_10_14_0_2_um_filter_41_14</name>
    <dbReference type="NCBI Taxonomy" id="1975072"/>
    <lineage>
        <taxon>Bacteria</taxon>
        <taxon>Katanobacteria</taxon>
    </lineage>
</organism>
<reference evidence="9" key="1">
    <citation type="submission" date="2017-09" db="EMBL/GenBank/DDBJ databases">
        <title>Depth-based differentiation of microbial function through sediment-hosted aquifers and enrichment of novel symbionts in the deep terrestrial subsurface.</title>
        <authorList>
            <person name="Probst A.J."/>
            <person name="Ladd B."/>
            <person name="Jarett J.K."/>
            <person name="Geller-Mcgrath D.E."/>
            <person name="Sieber C.M.K."/>
            <person name="Emerson J.B."/>
            <person name="Anantharaman K."/>
            <person name="Thomas B.C."/>
            <person name="Malmstrom R."/>
            <person name="Stieglmeier M."/>
            <person name="Klingl A."/>
            <person name="Woyke T."/>
            <person name="Ryan C.M."/>
            <person name="Banfield J.F."/>
        </authorList>
    </citation>
    <scope>NUCLEOTIDE SEQUENCE [LARGE SCALE GENOMIC DNA]</scope>
</reference>
<dbReference type="Proteomes" id="UP000228920">
    <property type="component" value="Unassembled WGS sequence"/>
</dbReference>
<evidence type="ECO:0000256" key="2">
    <source>
        <dbReference type="ARBA" id="ARBA00023012"/>
    </source>
</evidence>
<evidence type="ECO:0000256" key="4">
    <source>
        <dbReference type="ARBA" id="ARBA00023125"/>
    </source>
</evidence>
<dbReference type="SMART" id="SM00448">
    <property type="entry name" value="REC"/>
    <property type="match status" value="1"/>
</dbReference>
<dbReference type="EMBL" id="PFNL01000157">
    <property type="protein sequence ID" value="PIZ44942.1"/>
    <property type="molecule type" value="Genomic_DNA"/>
</dbReference>
<evidence type="ECO:0000259" key="7">
    <source>
        <dbReference type="PROSITE" id="PS50110"/>
    </source>
</evidence>
<keyword evidence="2" id="KW-0902">Two-component regulatory system</keyword>
<dbReference type="PANTHER" id="PTHR48111">
    <property type="entry name" value="REGULATOR OF RPOS"/>
    <property type="match status" value="1"/>
</dbReference>
<evidence type="ECO:0000313" key="8">
    <source>
        <dbReference type="EMBL" id="PIZ44942.1"/>
    </source>
</evidence>
<dbReference type="PANTHER" id="PTHR48111:SF21">
    <property type="entry name" value="DNA-BINDING DUAL MASTER TRANSCRIPTIONAL REGULATOR RPAA"/>
    <property type="match status" value="1"/>
</dbReference>
<keyword evidence="4" id="KW-0238">DNA-binding</keyword>
<dbReference type="Gene3D" id="3.40.50.2300">
    <property type="match status" value="1"/>
</dbReference>
<dbReference type="GO" id="GO:0032993">
    <property type="term" value="C:protein-DNA complex"/>
    <property type="evidence" value="ECO:0007669"/>
    <property type="project" value="TreeGrafter"/>
</dbReference>
<evidence type="ECO:0000313" key="9">
    <source>
        <dbReference type="Proteomes" id="UP000228920"/>
    </source>
</evidence>
<dbReference type="InterPro" id="IPR039420">
    <property type="entry name" value="WalR-like"/>
</dbReference>
<dbReference type="SUPFAM" id="SSF52172">
    <property type="entry name" value="CheY-like"/>
    <property type="match status" value="1"/>
</dbReference>
<dbReference type="InterPro" id="IPR011006">
    <property type="entry name" value="CheY-like_superfamily"/>
</dbReference>
<accession>A0A2M7TG34</accession>
<comment type="caution">
    <text evidence="8">The sequence shown here is derived from an EMBL/GenBank/DDBJ whole genome shotgun (WGS) entry which is preliminary data.</text>
</comment>
<evidence type="ECO:0000256" key="6">
    <source>
        <dbReference type="PROSITE-ProRule" id="PRU00169"/>
    </source>
</evidence>
<dbReference type="GO" id="GO:0006355">
    <property type="term" value="P:regulation of DNA-templated transcription"/>
    <property type="evidence" value="ECO:0007669"/>
    <property type="project" value="TreeGrafter"/>
</dbReference>
<dbReference type="GO" id="GO:0000976">
    <property type="term" value="F:transcription cis-regulatory region binding"/>
    <property type="evidence" value="ECO:0007669"/>
    <property type="project" value="TreeGrafter"/>
</dbReference>
<evidence type="ECO:0000256" key="5">
    <source>
        <dbReference type="ARBA" id="ARBA00023163"/>
    </source>
</evidence>
<sequence>MVKPQDVSVLIVEDETFLRELYEELLVGEGYRVTTAVDGQDAIDKANEHKFDLTLLDIMLPKKDGLTVMEELNSAKHLDQLGKVVFLTNLGQDAVIKKGFDLGAVGYLIKSAYTPDQILIEVSSYLESS</sequence>
<feature type="domain" description="Response regulatory" evidence="7">
    <location>
        <begin position="8"/>
        <end position="125"/>
    </location>
</feature>
<proteinExistence type="predicted"/>
<gene>
    <name evidence="8" type="ORF">COY32_05865</name>
</gene>
<dbReference type="PROSITE" id="PS50110">
    <property type="entry name" value="RESPONSE_REGULATORY"/>
    <property type="match status" value="1"/>
</dbReference>
<dbReference type="InterPro" id="IPR001789">
    <property type="entry name" value="Sig_transdc_resp-reg_receiver"/>
</dbReference>
<keyword evidence="1 6" id="KW-0597">Phosphoprotein</keyword>